<dbReference type="OrthoDB" id="1896065at2759"/>
<dbReference type="AlphaFoldDB" id="A0A8T2V6P3"/>
<dbReference type="EMBL" id="CM035407">
    <property type="protein sequence ID" value="KAH7443053.1"/>
    <property type="molecule type" value="Genomic_DNA"/>
</dbReference>
<organism evidence="2 3">
    <name type="scientific">Ceratopteris richardii</name>
    <name type="common">Triangle waterfern</name>
    <dbReference type="NCBI Taxonomy" id="49495"/>
    <lineage>
        <taxon>Eukaryota</taxon>
        <taxon>Viridiplantae</taxon>
        <taxon>Streptophyta</taxon>
        <taxon>Embryophyta</taxon>
        <taxon>Tracheophyta</taxon>
        <taxon>Polypodiopsida</taxon>
        <taxon>Polypodiidae</taxon>
        <taxon>Polypodiales</taxon>
        <taxon>Pteridineae</taxon>
        <taxon>Pteridaceae</taxon>
        <taxon>Parkerioideae</taxon>
        <taxon>Ceratopteris</taxon>
    </lineage>
</organism>
<comment type="caution">
    <text evidence="2">The sequence shown here is derived from an EMBL/GenBank/DDBJ whole genome shotgun (WGS) entry which is preliminary data.</text>
</comment>
<dbReference type="EMBL" id="CM035407">
    <property type="protein sequence ID" value="KAH7443052.1"/>
    <property type="molecule type" value="Genomic_DNA"/>
</dbReference>
<dbReference type="PANTHER" id="PTHR31343:SF42">
    <property type="entry name" value="T15D22.8"/>
    <property type="match status" value="1"/>
</dbReference>
<feature type="compositionally biased region" description="Low complexity" evidence="1">
    <location>
        <begin position="134"/>
        <end position="147"/>
    </location>
</feature>
<dbReference type="Proteomes" id="UP000825935">
    <property type="component" value="Chromosome 2"/>
</dbReference>
<evidence type="ECO:0000256" key="1">
    <source>
        <dbReference type="SAM" id="MobiDB-lite"/>
    </source>
</evidence>
<feature type="region of interest" description="Disordered" evidence="1">
    <location>
        <begin position="106"/>
        <end position="151"/>
    </location>
</feature>
<sequence>MGKSNLDSFLDAITPSVQCQYVSKSRLNDAPYDGCDEALPFFNLSDLWSSYDEWSAYGAGVSLRLPKGESVTQYYVPYLSAMQIYLRSGWNVCTYKRSLSEESDWSDVSDMRDTSSDYGTDNESDKAPSRWDGSSCPSSERNSSPSSKRNDQLGDLVFEYFERAPPYNRSPLVEKVRELETVSPHTLALNNHQLSPASWFAVAWYPILRIPTGSTMCDLATCFLTYHSLWTPCCVHDESVGSHQEIDVAPLCFCDQTGNFYSINLDHTGRKGQDLLHRRHSSWRMKNKEALEIPAFALACYKLRDPFWKSSTPEDKQHLFSLATSADGWLRQLGVNHPDFNFFLSREGRRMYGQ</sequence>
<dbReference type="PANTHER" id="PTHR31343">
    <property type="entry name" value="T15D22.8"/>
    <property type="match status" value="1"/>
</dbReference>
<gene>
    <name evidence="2" type="ORF">KP509_02G016900</name>
</gene>
<dbReference type="Pfam" id="PF05623">
    <property type="entry name" value="DUF789"/>
    <property type="match status" value="1"/>
</dbReference>
<evidence type="ECO:0000313" key="3">
    <source>
        <dbReference type="Proteomes" id="UP000825935"/>
    </source>
</evidence>
<keyword evidence="3" id="KW-1185">Reference proteome</keyword>
<accession>A0A8T2V6P3</accession>
<dbReference type="InterPro" id="IPR008507">
    <property type="entry name" value="DUF789"/>
</dbReference>
<name>A0A8T2V6P3_CERRI</name>
<evidence type="ECO:0000313" key="2">
    <source>
        <dbReference type="EMBL" id="KAH7443052.1"/>
    </source>
</evidence>
<protein>
    <submittedName>
        <fullName evidence="2">Uncharacterized protein</fullName>
    </submittedName>
</protein>
<proteinExistence type="predicted"/>
<reference evidence="2" key="1">
    <citation type="submission" date="2021-08" db="EMBL/GenBank/DDBJ databases">
        <title>WGS assembly of Ceratopteris richardii.</title>
        <authorList>
            <person name="Marchant D.B."/>
            <person name="Chen G."/>
            <person name="Jenkins J."/>
            <person name="Shu S."/>
            <person name="Leebens-Mack J."/>
            <person name="Grimwood J."/>
            <person name="Schmutz J."/>
            <person name="Soltis P."/>
            <person name="Soltis D."/>
            <person name="Chen Z.-H."/>
        </authorList>
    </citation>
    <scope>NUCLEOTIDE SEQUENCE</scope>
    <source>
        <strain evidence="2">Whitten #5841</strain>
        <tissue evidence="2">Leaf</tissue>
    </source>
</reference>